<dbReference type="InterPro" id="IPR046373">
    <property type="entry name" value="Acyl-CoA_Oxase/DH_mid-dom_sf"/>
</dbReference>
<feature type="domain" description="Acyl-CoA dehydrogenase C-terminal" evidence="2">
    <location>
        <begin position="248"/>
        <end position="371"/>
    </location>
</feature>
<dbReference type="InterPro" id="IPR036250">
    <property type="entry name" value="AcylCo_DH-like_C"/>
</dbReference>
<dbReference type="GO" id="GO:0005737">
    <property type="term" value="C:cytoplasm"/>
    <property type="evidence" value="ECO:0007669"/>
    <property type="project" value="TreeGrafter"/>
</dbReference>
<dbReference type="EMBL" id="VDGG01000044">
    <property type="protein sequence ID" value="TQR08568.1"/>
    <property type="molecule type" value="Genomic_DNA"/>
</dbReference>
<dbReference type="PANTHER" id="PTHR48083:SF5">
    <property type="entry name" value="NRGC PROTEIN"/>
    <property type="match status" value="1"/>
</dbReference>
<dbReference type="SUPFAM" id="SSF56645">
    <property type="entry name" value="Acyl-CoA dehydrogenase NM domain-like"/>
    <property type="match status" value="1"/>
</dbReference>
<dbReference type="GO" id="GO:0050660">
    <property type="term" value="F:flavin adenine dinucleotide binding"/>
    <property type="evidence" value="ECO:0007669"/>
    <property type="project" value="InterPro"/>
</dbReference>
<dbReference type="SUPFAM" id="SSF47203">
    <property type="entry name" value="Acyl-CoA dehydrogenase C-terminal domain-like"/>
    <property type="match status" value="1"/>
</dbReference>
<dbReference type="Gene3D" id="2.40.110.10">
    <property type="entry name" value="Butyryl-CoA Dehydrogenase, subunit A, domain 2"/>
    <property type="match status" value="1"/>
</dbReference>
<dbReference type="GO" id="GO:0033539">
    <property type="term" value="P:fatty acid beta-oxidation using acyl-CoA dehydrogenase"/>
    <property type="evidence" value="ECO:0007669"/>
    <property type="project" value="TreeGrafter"/>
</dbReference>
<dbReference type="InterPro" id="IPR050741">
    <property type="entry name" value="Acyl-CoA_dehydrogenase"/>
</dbReference>
<dbReference type="GO" id="GO:0003995">
    <property type="term" value="F:acyl-CoA dehydrogenase activity"/>
    <property type="evidence" value="ECO:0007669"/>
    <property type="project" value="TreeGrafter"/>
</dbReference>
<reference evidence="3 4" key="1">
    <citation type="submission" date="2019-05" db="EMBL/GenBank/DDBJ databases">
        <title>Psychrobacillus vulpis sp. nov., a new species isolated from feces of a red fox that inhabits in The Tablas de Daimiel Natural Park, Albacete, Spain.</title>
        <authorList>
            <person name="Rodriguez M."/>
            <person name="Reina J.C."/>
            <person name="Bejar V."/>
            <person name="Llamas I."/>
        </authorList>
    </citation>
    <scope>NUCLEOTIDE SEQUENCE [LARGE SCALE GENOMIC DNA]</scope>
    <source>
        <strain evidence="3 4">NHI-2</strain>
    </source>
</reference>
<dbReference type="InterPro" id="IPR013107">
    <property type="entry name" value="Acyl-CoA_DH_C"/>
</dbReference>
<dbReference type="Pfam" id="PF08028">
    <property type="entry name" value="Acyl-CoA_dh_2"/>
    <property type="match status" value="1"/>
</dbReference>
<sequence>MSTIVSSTENEVIQKLLADATEIGKLAEKENAQAEENASISANVAQAIKDSPISKMNLPKEYGGPQVSLRDFGEIVRTVAYYNVSAAWLTFLYPLHNTLPSFLGKEARDEIVNQGGLISDIFAAVGTAEEDGEGYRINGKWAFASGVNYSDWIGVGVKLQLPGMDEPEVCLPILRTSDLQIVENWDTFGLRGTGSNQIIADNVYVPKERILPISRLEFGGRPPEEDYDKDYPFYHVPYFSAFYLGFPYMVLGGTKRVIDEFKSATEKRRRLMDDGLLESESPRSQRVMAEITTDFHAAEALMDQYIKKLENSRNSKNPTPAAEFFAIRTKIMKICTDIAVRVLLTLGGAALYKGGPIEQFFRDILSVATHKTSLYEDSVQAYGLELFGFDSGVRG</sequence>
<protein>
    <submittedName>
        <fullName evidence="3">Acyl-CoA dehydrogenase</fullName>
    </submittedName>
</protein>
<dbReference type="InterPro" id="IPR037069">
    <property type="entry name" value="AcylCoA_DH/ox_N_sf"/>
</dbReference>
<comment type="caution">
    <text evidence="3">The sequence shown here is derived from an EMBL/GenBank/DDBJ whole genome shotgun (WGS) entry which is preliminary data.</text>
</comment>
<dbReference type="AlphaFoldDB" id="A0A544STS7"/>
<name>A0A544STS7_9BACI</name>
<keyword evidence="4" id="KW-1185">Reference proteome</keyword>
<gene>
    <name evidence="3" type="ORF">FG383_16620</name>
</gene>
<dbReference type="InterPro" id="IPR009100">
    <property type="entry name" value="AcylCoA_DH/oxidase_NM_dom_sf"/>
</dbReference>
<dbReference type="Gene3D" id="1.20.140.10">
    <property type="entry name" value="Butyryl-CoA Dehydrogenase, subunit A, domain 3"/>
    <property type="match status" value="1"/>
</dbReference>
<evidence type="ECO:0000259" key="2">
    <source>
        <dbReference type="Pfam" id="PF08028"/>
    </source>
</evidence>
<dbReference type="PIRSF" id="PIRSF016578">
    <property type="entry name" value="HsaA"/>
    <property type="match status" value="1"/>
</dbReference>
<evidence type="ECO:0000256" key="1">
    <source>
        <dbReference type="ARBA" id="ARBA00023002"/>
    </source>
</evidence>
<organism evidence="3 4">
    <name type="scientific">Psychrobacillus soli</name>
    <dbReference type="NCBI Taxonomy" id="1543965"/>
    <lineage>
        <taxon>Bacteria</taxon>
        <taxon>Bacillati</taxon>
        <taxon>Bacillota</taxon>
        <taxon>Bacilli</taxon>
        <taxon>Bacillales</taxon>
        <taxon>Bacillaceae</taxon>
        <taxon>Psychrobacillus</taxon>
    </lineage>
</organism>
<accession>A0A544STS7</accession>
<dbReference type="RefSeq" id="WP_142608518.1">
    <property type="nucleotide sequence ID" value="NZ_VDGG01000044.1"/>
</dbReference>
<dbReference type="OrthoDB" id="1170793at2"/>
<proteinExistence type="predicted"/>
<evidence type="ECO:0000313" key="4">
    <source>
        <dbReference type="Proteomes" id="UP000318937"/>
    </source>
</evidence>
<keyword evidence="1" id="KW-0560">Oxidoreductase</keyword>
<dbReference type="Gene3D" id="1.10.540.10">
    <property type="entry name" value="Acyl-CoA dehydrogenase/oxidase, N-terminal domain"/>
    <property type="match status" value="1"/>
</dbReference>
<dbReference type="PANTHER" id="PTHR48083">
    <property type="entry name" value="MEDIUM-CHAIN SPECIFIC ACYL-COA DEHYDROGENASE, MITOCHONDRIAL-RELATED"/>
    <property type="match status" value="1"/>
</dbReference>
<dbReference type="Proteomes" id="UP000318937">
    <property type="component" value="Unassembled WGS sequence"/>
</dbReference>
<evidence type="ECO:0000313" key="3">
    <source>
        <dbReference type="EMBL" id="TQR08568.1"/>
    </source>
</evidence>